<comment type="catalytic activity">
    <reaction evidence="6">
        <text>Hydrolysis of alkylated DNA, releasing 3-methyladenine.</text>
        <dbReference type="EC" id="3.2.2.20"/>
    </reaction>
</comment>
<proteinExistence type="predicted"/>
<evidence type="ECO:0000256" key="3">
    <source>
        <dbReference type="ARBA" id="ARBA00022801"/>
    </source>
</evidence>
<evidence type="ECO:0000256" key="2">
    <source>
        <dbReference type="ARBA" id="ARBA00022763"/>
    </source>
</evidence>
<keyword evidence="1 9" id="KW-0479">Metal-binding</keyword>
<protein>
    <recommendedName>
        <fullName evidence="8">DNA-3-methyladenine glycosylase I</fullName>
        <ecNumber evidence="8">3.2.2.20</ecNumber>
    </recommendedName>
</protein>
<dbReference type="Gene3D" id="1.10.340.30">
    <property type="entry name" value="Hypothetical protein, domain 2"/>
    <property type="match status" value="1"/>
</dbReference>
<evidence type="ECO:0000256" key="6">
    <source>
        <dbReference type="ARBA" id="ARBA00052558"/>
    </source>
</evidence>
<keyword evidence="5" id="KW-0234">DNA repair</keyword>
<dbReference type="EMBL" id="PCWN01000007">
    <property type="protein sequence ID" value="PIR04211.1"/>
    <property type="molecule type" value="Genomic_DNA"/>
</dbReference>
<evidence type="ECO:0000256" key="5">
    <source>
        <dbReference type="ARBA" id="ARBA00023204"/>
    </source>
</evidence>
<keyword evidence="4 9" id="KW-0862">Zinc</keyword>
<evidence type="ECO:0000313" key="11">
    <source>
        <dbReference type="Proteomes" id="UP000229600"/>
    </source>
</evidence>
<sequence length="194" mass="22749">MKRCSWVSLDPLYIQYHDKEWGVPIFQDRKLFELLILEGAQAGLSWFTVLKKRKNYQKAFDNFNYKKIALYSKKQEQALLKNEGIIRNKLKISSTIKNAQVFLDIQKEFGSFHNYLWGYVQGKPLQNKRKSTREIPASTPLSDTISRDLKKRGMNFVGSTIIYAYLQAIGIVNDHEVSCFRYKQLKNSKTEIIR</sequence>
<organism evidence="10 11">
    <name type="scientific">Candidatus Magasanikbacteria bacterium CG11_big_fil_rev_8_21_14_0_20_39_34</name>
    <dbReference type="NCBI Taxonomy" id="1974653"/>
    <lineage>
        <taxon>Bacteria</taxon>
        <taxon>Candidatus Magasanikiibacteriota</taxon>
    </lineage>
</organism>
<dbReference type="Proteomes" id="UP000229600">
    <property type="component" value="Unassembled WGS sequence"/>
</dbReference>
<dbReference type="Pfam" id="PF03352">
    <property type="entry name" value="Adenine_glyco"/>
    <property type="match status" value="1"/>
</dbReference>
<evidence type="ECO:0000256" key="1">
    <source>
        <dbReference type="ARBA" id="ARBA00022723"/>
    </source>
</evidence>
<dbReference type="PANTHER" id="PTHR30037:SF4">
    <property type="entry name" value="DNA-3-METHYLADENINE GLYCOSYLASE I"/>
    <property type="match status" value="1"/>
</dbReference>
<evidence type="ECO:0000256" key="9">
    <source>
        <dbReference type="PIRSR" id="PIRSR605019-1"/>
    </source>
</evidence>
<keyword evidence="2" id="KW-0227">DNA damage</keyword>
<dbReference type="FunFam" id="1.10.340.30:FF:000009">
    <property type="entry name" value="DNA-3-methyladenine glycosylase I"/>
    <property type="match status" value="1"/>
</dbReference>
<evidence type="ECO:0000256" key="8">
    <source>
        <dbReference type="ARBA" id="ARBA00066766"/>
    </source>
</evidence>
<feature type="binding site" evidence="9">
    <location>
        <position position="175"/>
    </location>
    <ligand>
        <name>Zn(2+)</name>
        <dbReference type="ChEBI" id="CHEBI:29105"/>
    </ligand>
</feature>
<evidence type="ECO:0000256" key="7">
    <source>
        <dbReference type="ARBA" id="ARBA00057608"/>
    </source>
</evidence>
<accession>A0A2H0N5P3</accession>
<evidence type="ECO:0000256" key="4">
    <source>
        <dbReference type="ARBA" id="ARBA00022833"/>
    </source>
</evidence>
<dbReference type="EC" id="3.2.2.20" evidence="8"/>
<gene>
    <name evidence="10" type="ORF">COV59_03445</name>
</gene>
<feature type="binding site" evidence="9">
    <location>
        <position position="4"/>
    </location>
    <ligand>
        <name>Zn(2+)</name>
        <dbReference type="ChEBI" id="CHEBI:29105"/>
    </ligand>
</feature>
<reference evidence="10 11" key="1">
    <citation type="submission" date="2017-09" db="EMBL/GenBank/DDBJ databases">
        <title>Depth-based differentiation of microbial function through sediment-hosted aquifers and enrichment of novel symbionts in the deep terrestrial subsurface.</title>
        <authorList>
            <person name="Probst A.J."/>
            <person name="Ladd B."/>
            <person name="Jarett J.K."/>
            <person name="Geller-Mcgrath D.E."/>
            <person name="Sieber C.M."/>
            <person name="Emerson J.B."/>
            <person name="Anantharaman K."/>
            <person name="Thomas B.C."/>
            <person name="Malmstrom R."/>
            <person name="Stieglmeier M."/>
            <person name="Klingl A."/>
            <person name="Woyke T."/>
            <person name="Ryan C.M."/>
            <person name="Banfield J.F."/>
        </authorList>
    </citation>
    <scope>NUCLEOTIDE SEQUENCE [LARGE SCALE GENOMIC DNA]</scope>
    <source>
        <strain evidence="10">CG11_big_fil_rev_8_21_14_0_20_39_34</strain>
    </source>
</reference>
<feature type="binding site" evidence="9">
    <location>
        <position position="17"/>
    </location>
    <ligand>
        <name>Zn(2+)</name>
        <dbReference type="ChEBI" id="CHEBI:29105"/>
    </ligand>
</feature>
<dbReference type="AlphaFoldDB" id="A0A2H0N5P3"/>
<dbReference type="InterPro" id="IPR011257">
    <property type="entry name" value="DNA_glycosylase"/>
</dbReference>
<dbReference type="InterPro" id="IPR052891">
    <property type="entry name" value="DNA-3mA_glycosylase"/>
</dbReference>
<name>A0A2H0N5P3_9BACT</name>
<dbReference type="GO" id="GO:0008725">
    <property type="term" value="F:DNA-3-methyladenine glycosylase activity"/>
    <property type="evidence" value="ECO:0007669"/>
    <property type="project" value="UniProtKB-EC"/>
</dbReference>
<dbReference type="SUPFAM" id="SSF48150">
    <property type="entry name" value="DNA-glycosylase"/>
    <property type="match status" value="1"/>
</dbReference>
<comment type="caution">
    <text evidence="10">The sequence shown here is derived from an EMBL/GenBank/DDBJ whole genome shotgun (WGS) entry which is preliminary data.</text>
</comment>
<dbReference type="InterPro" id="IPR005019">
    <property type="entry name" value="Adenine_glyco"/>
</dbReference>
<comment type="function">
    <text evidence="7">Hydrolysis of the deoxyribose N-glycosidic bond to excise 3-methyladenine from the damaged DNA polymer formed by alkylation lesions.</text>
</comment>
<evidence type="ECO:0000313" key="10">
    <source>
        <dbReference type="EMBL" id="PIR04211.1"/>
    </source>
</evidence>
<dbReference type="GO" id="GO:0006284">
    <property type="term" value="P:base-excision repair"/>
    <property type="evidence" value="ECO:0007669"/>
    <property type="project" value="InterPro"/>
</dbReference>
<dbReference type="GO" id="GO:0046872">
    <property type="term" value="F:metal ion binding"/>
    <property type="evidence" value="ECO:0007669"/>
    <property type="project" value="UniProtKB-KW"/>
</dbReference>
<feature type="binding site" evidence="9">
    <location>
        <position position="179"/>
    </location>
    <ligand>
        <name>Zn(2+)</name>
        <dbReference type="ChEBI" id="CHEBI:29105"/>
    </ligand>
</feature>
<dbReference type="PANTHER" id="PTHR30037">
    <property type="entry name" value="DNA-3-METHYLADENINE GLYCOSYLASE 1"/>
    <property type="match status" value="1"/>
</dbReference>
<keyword evidence="3" id="KW-0378">Hydrolase</keyword>